<keyword evidence="1" id="KW-1133">Transmembrane helix</keyword>
<comment type="caution">
    <text evidence="2">The sequence shown here is derived from an EMBL/GenBank/DDBJ whole genome shotgun (WGS) entry which is preliminary data.</text>
</comment>
<feature type="transmembrane region" description="Helical" evidence="1">
    <location>
        <begin position="32"/>
        <end position="54"/>
    </location>
</feature>
<dbReference type="AlphaFoldDB" id="A0A815E024"/>
<dbReference type="EMBL" id="CAJNOJ010000394">
    <property type="protein sequence ID" value="CAF1431166.1"/>
    <property type="molecule type" value="Genomic_DNA"/>
</dbReference>
<dbReference type="PANTHER" id="PTHR33444">
    <property type="entry name" value="SI:DKEY-19B23.12-RELATED"/>
    <property type="match status" value="1"/>
</dbReference>
<reference evidence="2" key="1">
    <citation type="submission" date="2021-02" db="EMBL/GenBank/DDBJ databases">
        <authorList>
            <person name="Nowell W R."/>
        </authorList>
    </citation>
    <scope>NUCLEOTIDE SEQUENCE</scope>
</reference>
<dbReference type="PANTHER" id="PTHR33444:SF7">
    <property type="entry name" value="TRANSMEMBRANE PROTEIN 272"/>
    <property type="match status" value="1"/>
</dbReference>
<keyword evidence="4" id="KW-1185">Reference proteome</keyword>
<gene>
    <name evidence="3" type="ORF">EDS130_LOCUS38211</name>
    <name evidence="2" type="ORF">XAT740_LOCUS29097</name>
</gene>
<feature type="transmembrane region" description="Helical" evidence="1">
    <location>
        <begin position="148"/>
        <end position="174"/>
    </location>
</feature>
<protein>
    <submittedName>
        <fullName evidence="2">Uncharacterized protein</fullName>
    </submittedName>
</protein>
<evidence type="ECO:0000256" key="1">
    <source>
        <dbReference type="SAM" id="Phobius"/>
    </source>
</evidence>
<evidence type="ECO:0000313" key="3">
    <source>
        <dbReference type="EMBL" id="CAF1431166.1"/>
    </source>
</evidence>
<dbReference type="OrthoDB" id="6157510at2759"/>
<feature type="transmembrane region" description="Helical" evidence="1">
    <location>
        <begin position="102"/>
        <end position="128"/>
    </location>
</feature>
<dbReference type="Proteomes" id="UP000663852">
    <property type="component" value="Unassembled WGS sequence"/>
</dbReference>
<sequence>MDIKDVAFTIETNKASPSSSPKRQNVKEGFKLCGGLFLGFWLVLLLIAIFGAIPLTQLIVGSVLKNECSINNRIPIFLIVSGAVGLVLIITGLIQKVMTDKYYCLIVQIPLGLFVFIWFIIGNVWVFTAKKTVQFSDPTNPATYCHSAVFNCALATIIITYVSLCCGTCGGICIRN</sequence>
<dbReference type="InterPro" id="IPR040350">
    <property type="entry name" value="TMEM272"/>
</dbReference>
<accession>A0A815E024</accession>
<dbReference type="Proteomes" id="UP000663828">
    <property type="component" value="Unassembled WGS sequence"/>
</dbReference>
<keyword evidence="1" id="KW-0472">Membrane</keyword>
<feature type="transmembrane region" description="Helical" evidence="1">
    <location>
        <begin position="74"/>
        <end position="95"/>
    </location>
</feature>
<proteinExistence type="predicted"/>
<dbReference type="EMBL" id="CAJNOR010002518">
    <property type="protein sequence ID" value="CAF1305558.1"/>
    <property type="molecule type" value="Genomic_DNA"/>
</dbReference>
<organism evidence="2 4">
    <name type="scientific">Adineta ricciae</name>
    <name type="common">Rotifer</name>
    <dbReference type="NCBI Taxonomy" id="249248"/>
    <lineage>
        <taxon>Eukaryota</taxon>
        <taxon>Metazoa</taxon>
        <taxon>Spiralia</taxon>
        <taxon>Gnathifera</taxon>
        <taxon>Rotifera</taxon>
        <taxon>Eurotatoria</taxon>
        <taxon>Bdelloidea</taxon>
        <taxon>Adinetida</taxon>
        <taxon>Adinetidae</taxon>
        <taxon>Adineta</taxon>
    </lineage>
</organism>
<evidence type="ECO:0000313" key="4">
    <source>
        <dbReference type="Proteomes" id="UP000663828"/>
    </source>
</evidence>
<keyword evidence="1" id="KW-0812">Transmembrane</keyword>
<name>A0A815E024_ADIRI</name>
<evidence type="ECO:0000313" key="2">
    <source>
        <dbReference type="EMBL" id="CAF1305558.1"/>
    </source>
</evidence>